<dbReference type="Proteomes" id="UP000252519">
    <property type="component" value="Unassembled WGS sequence"/>
</dbReference>
<organism evidence="1 2">
    <name type="scientific">Ancylostoma caninum</name>
    <name type="common">Dog hookworm</name>
    <dbReference type="NCBI Taxonomy" id="29170"/>
    <lineage>
        <taxon>Eukaryota</taxon>
        <taxon>Metazoa</taxon>
        <taxon>Ecdysozoa</taxon>
        <taxon>Nematoda</taxon>
        <taxon>Chromadorea</taxon>
        <taxon>Rhabditida</taxon>
        <taxon>Rhabditina</taxon>
        <taxon>Rhabditomorpha</taxon>
        <taxon>Strongyloidea</taxon>
        <taxon>Ancylostomatidae</taxon>
        <taxon>Ancylostomatinae</taxon>
        <taxon>Ancylostoma</taxon>
    </lineage>
</organism>
<dbReference type="EMBL" id="JOJR01001567">
    <property type="protein sequence ID" value="RCN30400.1"/>
    <property type="molecule type" value="Genomic_DNA"/>
</dbReference>
<comment type="caution">
    <text evidence="1">The sequence shown here is derived from an EMBL/GenBank/DDBJ whole genome shotgun (WGS) entry which is preliminary data.</text>
</comment>
<dbReference type="OrthoDB" id="297496at2759"/>
<dbReference type="AlphaFoldDB" id="A0A368FHN6"/>
<protein>
    <submittedName>
        <fullName evidence="1">Uncharacterized protein</fullName>
    </submittedName>
</protein>
<evidence type="ECO:0000313" key="2">
    <source>
        <dbReference type="Proteomes" id="UP000252519"/>
    </source>
</evidence>
<dbReference type="STRING" id="29170.A0A368FHN6"/>
<sequence>MACMEDWDSYIRMLEEYNKPYERPAPADSSSEEENGSSHDLDLGAFELVDSGMTAETLLSTEEPVIFHQDLPVHSVHHDTVQTEAALANLMSAPSSMLTGAIPPTMVEACSISVIYYVLLNFLEHFLLLNSLLI</sequence>
<proteinExistence type="predicted"/>
<keyword evidence="2" id="KW-1185">Reference proteome</keyword>
<evidence type="ECO:0000313" key="1">
    <source>
        <dbReference type="EMBL" id="RCN30400.1"/>
    </source>
</evidence>
<name>A0A368FHN6_ANCCA</name>
<gene>
    <name evidence="1" type="ORF">ANCCAN_23830</name>
</gene>
<accession>A0A368FHN6</accession>
<reference evidence="1 2" key="1">
    <citation type="submission" date="2014-10" db="EMBL/GenBank/DDBJ databases">
        <title>Draft genome of the hookworm Ancylostoma caninum.</title>
        <authorList>
            <person name="Mitreva M."/>
        </authorList>
    </citation>
    <scope>NUCLEOTIDE SEQUENCE [LARGE SCALE GENOMIC DNA]</scope>
    <source>
        <strain evidence="1 2">Baltimore</strain>
    </source>
</reference>